<gene>
    <name evidence="1" type="ORF">L3556_06095</name>
</gene>
<reference evidence="1" key="1">
    <citation type="journal article" date="2022" name="Genome Biol. Evol.">
        <title>A New Gene Family Diagnostic for Intracellular Biomineralization of Amorphous Ca Carbonates by Cyanobacteria.</title>
        <authorList>
            <person name="Benzerara K."/>
            <person name="Duprat E."/>
            <person name="Bitard-Feildel T."/>
            <person name="Caumes G."/>
            <person name="Cassier-Chauvat C."/>
            <person name="Chauvat F."/>
            <person name="Dezi M."/>
            <person name="Diop S.I."/>
            <person name="Gaschignard G."/>
            <person name="Gorgen S."/>
            <person name="Gugger M."/>
            <person name="Lopez-Garcia P."/>
            <person name="Millet M."/>
            <person name="Skouri-Panet F."/>
            <person name="Moreira D."/>
            <person name="Callebaut I."/>
        </authorList>
    </citation>
    <scope>NUCLEOTIDE SEQUENCE</scope>
    <source>
        <strain evidence="1">G9</strain>
    </source>
</reference>
<reference evidence="1" key="2">
    <citation type="submission" date="2022-01" db="EMBL/GenBank/DDBJ databases">
        <authorList>
            <person name="Zivanovic Y."/>
            <person name="Moreira D."/>
            <person name="Lopez-Garcia P."/>
        </authorList>
    </citation>
    <scope>NUCLEOTIDE SEQUENCE</scope>
    <source>
        <strain evidence="1">G9</strain>
    </source>
</reference>
<sequence>MPPGAFYVAIALLGAIWRLEASLMSNDFAIHKLKRDYIAGQGNLKALAAKHGVSYPTARRRCKAENWGADKLATQAAADTIQGAIAHRISQHDPIDQIGLLEAAIADVKEWGLMAPVKSKEGAISALVKLLDAYRARRPETIEDIIKRCVELDIQPQDFIRKLEEAWRQQPRFR</sequence>
<evidence type="ECO:0000313" key="1">
    <source>
        <dbReference type="EMBL" id="MDG2990506.1"/>
    </source>
</evidence>
<keyword evidence="2" id="KW-1185">Reference proteome</keyword>
<dbReference type="RefSeq" id="WP_277866415.1">
    <property type="nucleotide sequence ID" value="NZ_JAKKUT010000002.1"/>
</dbReference>
<proteinExistence type="predicted"/>
<dbReference type="Proteomes" id="UP001154265">
    <property type="component" value="Unassembled WGS sequence"/>
</dbReference>
<comment type="caution">
    <text evidence="1">The sequence shown here is derived from an EMBL/GenBank/DDBJ whole genome shotgun (WGS) entry which is preliminary data.</text>
</comment>
<protein>
    <submittedName>
        <fullName evidence="1">DUF2089 domain-containing protein</fullName>
    </submittedName>
</protein>
<evidence type="ECO:0000313" key="2">
    <source>
        <dbReference type="Proteomes" id="UP001154265"/>
    </source>
</evidence>
<accession>A0ABT6EXJ5</accession>
<dbReference type="EMBL" id="JAKKUT010000002">
    <property type="protein sequence ID" value="MDG2990506.1"/>
    <property type="molecule type" value="Genomic_DNA"/>
</dbReference>
<organism evidence="1 2">
    <name type="scientific">Candidatus Synechococcus calcipolaris G9</name>
    <dbReference type="NCBI Taxonomy" id="1497997"/>
    <lineage>
        <taxon>Bacteria</taxon>
        <taxon>Bacillati</taxon>
        <taxon>Cyanobacteriota</taxon>
        <taxon>Cyanophyceae</taxon>
        <taxon>Synechococcales</taxon>
        <taxon>Synechococcaceae</taxon>
        <taxon>Synechococcus</taxon>
    </lineage>
</organism>
<name>A0ABT6EXJ5_9SYNE</name>